<evidence type="ECO:0000256" key="6">
    <source>
        <dbReference type="RuleBase" id="RU362030"/>
    </source>
</evidence>
<dbReference type="InterPro" id="IPR029063">
    <property type="entry name" value="SAM-dependent_MTases_sf"/>
</dbReference>
<evidence type="ECO:0000256" key="4">
    <source>
        <dbReference type="ARBA" id="ARBA00022679"/>
    </source>
</evidence>
<comment type="function">
    <text evidence="1 6">Exhibits S-adenosyl-L-methionine-dependent methyltransferase activity.</text>
</comment>
<feature type="region of interest" description="Disordered" evidence="7">
    <location>
        <begin position="288"/>
        <end position="310"/>
    </location>
</feature>
<sequence length="310" mass="33935">MPDSGRTLAPVSTGRTDTDNWDITSSVGQTALFVAASRALEARKADPLAVDEYAEVFCRKVGGEWTTAVEGTDPEHPLQTEFGENFVNFQGARTKYFDEYFARVIEAGVQQVVLLAAGLDSRAYRLPWVDGTVVYELDQPRVLEFKRDTVDQLGEAPAAERREVAIDLRDDWPRALQDSGFDPSRPSAWIAEGLLIYLPATAQEQLFAGIDVLAAPGSFVGIEESVPMPDEAFQAKRAEAVSSGDENAFFTLVYNQQHQPADQWFGSRGWDAVATPLQEYLARVGRPVPDPDTEAGGMTGTISLVSATKR</sequence>
<comment type="similarity">
    <text evidence="2 6">Belongs to the UPF0677 family.</text>
</comment>
<dbReference type="Gene3D" id="3.40.50.150">
    <property type="entry name" value="Vaccinia Virus protein VP39"/>
    <property type="match status" value="1"/>
</dbReference>
<keyword evidence="3 6" id="KW-0489">Methyltransferase</keyword>
<dbReference type="Proteomes" id="UP000518188">
    <property type="component" value="Unassembled WGS sequence"/>
</dbReference>
<evidence type="ECO:0000256" key="5">
    <source>
        <dbReference type="ARBA" id="ARBA00022691"/>
    </source>
</evidence>
<keyword evidence="4 8" id="KW-0808">Transferase</keyword>
<feature type="region of interest" description="Disordered" evidence="7">
    <location>
        <begin position="1"/>
        <end position="20"/>
    </location>
</feature>
<evidence type="ECO:0000256" key="2">
    <source>
        <dbReference type="ARBA" id="ARBA00008138"/>
    </source>
</evidence>
<comment type="caution">
    <text evidence="8">The sequence shown here is derived from an EMBL/GenBank/DDBJ whole genome shotgun (WGS) entry which is preliminary data.</text>
</comment>
<dbReference type="InterPro" id="IPR011610">
    <property type="entry name" value="SAM_mthyl_Trfase_ML2640-like"/>
</dbReference>
<evidence type="ECO:0000313" key="8">
    <source>
        <dbReference type="EMBL" id="NKZ15609.1"/>
    </source>
</evidence>
<feature type="compositionally biased region" description="Polar residues" evidence="7">
    <location>
        <begin position="300"/>
        <end position="310"/>
    </location>
</feature>
<evidence type="ECO:0000313" key="9">
    <source>
        <dbReference type="Proteomes" id="UP000518188"/>
    </source>
</evidence>
<dbReference type="EMBL" id="JAAXPJ010000022">
    <property type="protein sequence ID" value="NKZ15609.1"/>
    <property type="molecule type" value="Genomic_DNA"/>
</dbReference>
<dbReference type="SUPFAM" id="SSF53335">
    <property type="entry name" value="S-adenosyl-L-methionine-dependent methyltransferases"/>
    <property type="match status" value="1"/>
</dbReference>
<gene>
    <name evidence="8" type="ORF">HGA11_32035</name>
</gene>
<dbReference type="InterPro" id="IPR007213">
    <property type="entry name" value="Ppm1/Ppm2/Tcmp"/>
</dbReference>
<name>A0A7X6RZI7_9MYCO</name>
<evidence type="ECO:0000256" key="7">
    <source>
        <dbReference type="SAM" id="MobiDB-lite"/>
    </source>
</evidence>
<dbReference type="PANTHER" id="PTHR43619:SF2">
    <property type="entry name" value="S-ADENOSYL-L-METHIONINE-DEPENDENT METHYLTRANSFERASES SUPERFAMILY PROTEIN"/>
    <property type="match status" value="1"/>
</dbReference>
<dbReference type="Pfam" id="PF04072">
    <property type="entry name" value="LCM"/>
    <property type="match status" value="1"/>
</dbReference>
<dbReference type="GO" id="GO:0008168">
    <property type="term" value="F:methyltransferase activity"/>
    <property type="evidence" value="ECO:0007669"/>
    <property type="project" value="UniProtKB-UniRule"/>
</dbReference>
<organism evidence="8 9">
    <name type="scientific">Mycolicibacterium septicum DSM 44393</name>
    <dbReference type="NCBI Taxonomy" id="1341646"/>
    <lineage>
        <taxon>Bacteria</taxon>
        <taxon>Bacillati</taxon>
        <taxon>Actinomycetota</taxon>
        <taxon>Actinomycetes</taxon>
        <taxon>Mycobacteriales</taxon>
        <taxon>Mycobacteriaceae</taxon>
        <taxon>Mycolicibacterium</taxon>
    </lineage>
</organism>
<accession>A0A7X6RZI7</accession>
<proteinExistence type="inferred from homology"/>
<dbReference type="NCBIfam" id="TIGR00027">
    <property type="entry name" value="mthyl_TIGR00027"/>
    <property type="match status" value="1"/>
</dbReference>
<dbReference type="PANTHER" id="PTHR43619">
    <property type="entry name" value="S-ADENOSYL-L-METHIONINE-DEPENDENT METHYLTRANSFERASE YKTD-RELATED"/>
    <property type="match status" value="1"/>
</dbReference>
<dbReference type="AlphaFoldDB" id="A0A7X6RZI7"/>
<protein>
    <recommendedName>
        <fullName evidence="6">S-adenosyl-L-methionine-dependent methyltransferase</fullName>
        <ecNumber evidence="6">2.1.1.-</ecNumber>
    </recommendedName>
</protein>
<dbReference type="EC" id="2.1.1.-" evidence="6"/>
<evidence type="ECO:0000256" key="3">
    <source>
        <dbReference type="ARBA" id="ARBA00022603"/>
    </source>
</evidence>
<evidence type="ECO:0000256" key="1">
    <source>
        <dbReference type="ARBA" id="ARBA00003907"/>
    </source>
</evidence>
<dbReference type="GO" id="GO:0032259">
    <property type="term" value="P:methylation"/>
    <property type="evidence" value="ECO:0007669"/>
    <property type="project" value="UniProtKB-KW"/>
</dbReference>
<reference evidence="8 9" key="1">
    <citation type="submission" date="2020-04" db="EMBL/GenBank/DDBJ databases">
        <title>MicrobeNet Type strains.</title>
        <authorList>
            <person name="Nicholson A.C."/>
        </authorList>
    </citation>
    <scope>NUCLEOTIDE SEQUENCE [LARGE SCALE GENOMIC DNA]</scope>
    <source>
        <strain evidence="8 9">ATCC 700731</strain>
    </source>
</reference>
<keyword evidence="5 6" id="KW-0949">S-adenosyl-L-methionine</keyword>